<feature type="compositionally biased region" description="Basic and acidic residues" evidence="10">
    <location>
        <begin position="175"/>
        <end position="186"/>
    </location>
</feature>
<proteinExistence type="predicted"/>
<feature type="compositionally biased region" description="Basic residues" evidence="10">
    <location>
        <begin position="425"/>
        <end position="436"/>
    </location>
</feature>
<dbReference type="PROSITE" id="PS00108">
    <property type="entry name" value="PROTEIN_KINASE_ST"/>
    <property type="match status" value="1"/>
</dbReference>
<feature type="region of interest" description="Disordered" evidence="10">
    <location>
        <begin position="167"/>
        <end position="225"/>
    </location>
</feature>
<dbReference type="SMART" id="SM00220">
    <property type="entry name" value="S_TKc"/>
    <property type="match status" value="1"/>
</dbReference>
<gene>
    <name evidence="12" type="ORF">OKIOD_LOCUS2805</name>
</gene>
<evidence type="ECO:0000256" key="2">
    <source>
        <dbReference type="ARBA" id="ARBA00022527"/>
    </source>
</evidence>
<dbReference type="Pfam" id="PF00069">
    <property type="entry name" value="Pkinase"/>
    <property type="match status" value="2"/>
</dbReference>
<dbReference type="EMBL" id="OU015568">
    <property type="protein sequence ID" value="CAG5086529.1"/>
    <property type="molecule type" value="Genomic_DNA"/>
</dbReference>
<dbReference type="PROSITE" id="PS00107">
    <property type="entry name" value="PROTEIN_KINASE_ATP"/>
    <property type="match status" value="1"/>
</dbReference>
<feature type="compositionally biased region" description="Low complexity" evidence="10">
    <location>
        <begin position="739"/>
        <end position="749"/>
    </location>
</feature>
<dbReference type="Proteomes" id="UP001158576">
    <property type="component" value="Chromosome PAR"/>
</dbReference>
<evidence type="ECO:0000256" key="4">
    <source>
        <dbReference type="ARBA" id="ARBA00022741"/>
    </source>
</evidence>
<dbReference type="Gene3D" id="1.10.510.10">
    <property type="entry name" value="Transferase(Phosphotransferase) domain 1"/>
    <property type="match status" value="1"/>
</dbReference>
<keyword evidence="3" id="KW-0808">Transferase</keyword>
<dbReference type="InterPro" id="IPR011009">
    <property type="entry name" value="Kinase-like_dom_sf"/>
</dbReference>
<dbReference type="InterPro" id="IPR008271">
    <property type="entry name" value="Ser/Thr_kinase_AS"/>
</dbReference>
<feature type="binding site" evidence="9">
    <location>
        <position position="269"/>
    </location>
    <ligand>
        <name>ATP</name>
        <dbReference type="ChEBI" id="CHEBI:30616"/>
    </ligand>
</feature>
<feature type="region of interest" description="Disordered" evidence="10">
    <location>
        <begin position="398"/>
        <end position="500"/>
    </location>
</feature>
<dbReference type="PANTHER" id="PTHR47634">
    <property type="entry name" value="PROTEIN KINASE DOMAIN-CONTAINING PROTEIN-RELATED"/>
    <property type="match status" value="1"/>
</dbReference>
<dbReference type="Gene3D" id="3.30.200.20">
    <property type="entry name" value="Phosphorylase Kinase, domain 1"/>
    <property type="match status" value="1"/>
</dbReference>
<organism evidence="12 13">
    <name type="scientific">Oikopleura dioica</name>
    <name type="common">Tunicate</name>
    <dbReference type="NCBI Taxonomy" id="34765"/>
    <lineage>
        <taxon>Eukaryota</taxon>
        <taxon>Metazoa</taxon>
        <taxon>Chordata</taxon>
        <taxon>Tunicata</taxon>
        <taxon>Appendicularia</taxon>
        <taxon>Copelata</taxon>
        <taxon>Oikopleuridae</taxon>
        <taxon>Oikopleura</taxon>
    </lineage>
</organism>
<keyword evidence="4 9" id="KW-0547">Nucleotide-binding</keyword>
<dbReference type="InterPro" id="IPR051334">
    <property type="entry name" value="SRPK"/>
</dbReference>
<evidence type="ECO:0000259" key="11">
    <source>
        <dbReference type="PROSITE" id="PS50011"/>
    </source>
</evidence>
<evidence type="ECO:0000256" key="9">
    <source>
        <dbReference type="PROSITE-ProRule" id="PRU10141"/>
    </source>
</evidence>
<name>A0ABN7RUW2_OIKDI</name>
<evidence type="ECO:0000313" key="12">
    <source>
        <dbReference type="EMBL" id="CAG5086529.1"/>
    </source>
</evidence>
<evidence type="ECO:0000256" key="6">
    <source>
        <dbReference type="ARBA" id="ARBA00022840"/>
    </source>
</evidence>
<dbReference type="EC" id="2.7.11.1" evidence="1"/>
<dbReference type="PANTHER" id="PTHR47634:SF9">
    <property type="entry name" value="PROTEIN KINASE DOMAIN-CONTAINING PROTEIN-RELATED"/>
    <property type="match status" value="1"/>
</dbReference>
<evidence type="ECO:0000256" key="7">
    <source>
        <dbReference type="ARBA" id="ARBA00047899"/>
    </source>
</evidence>
<evidence type="ECO:0000256" key="1">
    <source>
        <dbReference type="ARBA" id="ARBA00012513"/>
    </source>
</evidence>
<evidence type="ECO:0000256" key="3">
    <source>
        <dbReference type="ARBA" id="ARBA00022679"/>
    </source>
</evidence>
<feature type="compositionally biased region" description="Acidic residues" evidence="10">
    <location>
        <begin position="713"/>
        <end position="738"/>
    </location>
</feature>
<comment type="catalytic activity">
    <reaction evidence="7">
        <text>L-threonyl-[protein] + ATP = O-phospho-L-threonyl-[protein] + ADP + H(+)</text>
        <dbReference type="Rhea" id="RHEA:46608"/>
        <dbReference type="Rhea" id="RHEA-COMP:11060"/>
        <dbReference type="Rhea" id="RHEA-COMP:11605"/>
        <dbReference type="ChEBI" id="CHEBI:15378"/>
        <dbReference type="ChEBI" id="CHEBI:30013"/>
        <dbReference type="ChEBI" id="CHEBI:30616"/>
        <dbReference type="ChEBI" id="CHEBI:61977"/>
        <dbReference type="ChEBI" id="CHEBI:456216"/>
        <dbReference type="EC" id="2.7.11.1"/>
    </reaction>
</comment>
<keyword evidence="5" id="KW-0418">Kinase</keyword>
<sequence>MKTQVYNNCPQSILSLSKPVHSMWVQDLQLDLLICAPYKSASSAVRFWWWRHYHMHQNPHDFWTKAEDHDWGQTRNALLQRFNSGKPALRLLNSPSTTRIVVARHPIIRFWSAWNQKFLKVMFIELVYRVVGVITTLSVAMRDERHFARVIENIIGSAGSLFKNALSRNSQQPQKIKDEEKKKEYHEEEPEEEYNDTDSAGDLDGEEILGSDDDEQENPKDYKKGGYHPVKVGDLYNNRYHVIRKLGWGHFSTVWLCWDLTERRFVALKVVKSAEHYTDTAVDEIKLLKCVREGDPEDPFREKCVQLLDDFKIHGVNGTHVVMVFEVLGHHLLKWIIKSDYRGLPVGCVKSIIRQTLEGLKYMHETCKIIHTDIKPENILLCVSDDYIRRIAADAHDWQQNGSAPPAGSHVSTAPTAPPKPLSKNAKKKLKQKAKKQAALLKKVEEQMIEKDNELPNGEERLNGEDGDKKDGAPDDKTVETTPISIEKTPAETPVYQNGDFMRQRHDTATSNASEEWRNKTANDLLIDLLDPANADKFVAKIADLGNACWTNRHFTDDIQTRQYRSLEVLIGAGYDCSADIWSTACMAFELLTGDYLFDPHSGDNWSRDEDHIALITELIGTLPKRIVLSGKYSREFFKKDGTLRRISKLKPWPLKDVLVEKYEWDETEAEELASFLLPMLKADCSRRATAAECLMHPWLNPDAVYVPVEQQDEEVEELASDEEDYGVSDDEVVDDVADPAAEPSDITI</sequence>
<dbReference type="InterPro" id="IPR017441">
    <property type="entry name" value="Protein_kinase_ATP_BS"/>
</dbReference>
<dbReference type="SUPFAM" id="SSF56112">
    <property type="entry name" value="Protein kinase-like (PK-like)"/>
    <property type="match status" value="1"/>
</dbReference>
<feature type="compositionally biased region" description="Acidic residues" evidence="10">
    <location>
        <begin position="187"/>
        <end position="216"/>
    </location>
</feature>
<keyword evidence="6 9" id="KW-0067">ATP-binding</keyword>
<feature type="compositionally biased region" description="Basic and acidic residues" evidence="10">
    <location>
        <begin position="442"/>
        <end position="479"/>
    </location>
</feature>
<evidence type="ECO:0000256" key="8">
    <source>
        <dbReference type="ARBA" id="ARBA00048679"/>
    </source>
</evidence>
<reference evidence="12 13" key="1">
    <citation type="submission" date="2021-04" db="EMBL/GenBank/DDBJ databases">
        <authorList>
            <person name="Bliznina A."/>
        </authorList>
    </citation>
    <scope>NUCLEOTIDE SEQUENCE [LARGE SCALE GENOMIC DNA]</scope>
</reference>
<evidence type="ECO:0000313" key="13">
    <source>
        <dbReference type="Proteomes" id="UP001158576"/>
    </source>
</evidence>
<feature type="domain" description="Protein kinase" evidence="11">
    <location>
        <begin position="240"/>
        <end position="700"/>
    </location>
</feature>
<accession>A0ABN7RUW2</accession>
<keyword evidence="2" id="KW-0723">Serine/threonine-protein kinase</keyword>
<keyword evidence="13" id="KW-1185">Reference proteome</keyword>
<comment type="catalytic activity">
    <reaction evidence="8">
        <text>L-seryl-[protein] + ATP = O-phospho-L-seryl-[protein] + ADP + H(+)</text>
        <dbReference type="Rhea" id="RHEA:17989"/>
        <dbReference type="Rhea" id="RHEA-COMP:9863"/>
        <dbReference type="Rhea" id="RHEA-COMP:11604"/>
        <dbReference type="ChEBI" id="CHEBI:15378"/>
        <dbReference type="ChEBI" id="CHEBI:29999"/>
        <dbReference type="ChEBI" id="CHEBI:30616"/>
        <dbReference type="ChEBI" id="CHEBI:83421"/>
        <dbReference type="ChEBI" id="CHEBI:456216"/>
        <dbReference type="EC" id="2.7.11.1"/>
    </reaction>
</comment>
<feature type="region of interest" description="Disordered" evidence="10">
    <location>
        <begin position="713"/>
        <end position="749"/>
    </location>
</feature>
<evidence type="ECO:0000256" key="10">
    <source>
        <dbReference type="SAM" id="MobiDB-lite"/>
    </source>
</evidence>
<dbReference type="InterPro" id="IPR000719">
    <property type="entry name" value="Prot_kinase_dom"/>
</dbReference>
<dbReference type="PROSITE" id="PS50011">
    <property type="entry name" value="PROTEIN_KINASE_DOM"/>
    <property type="match status" value="1"/>
</dbReference>
<protein>
    <recommendedName>
        <fullName evidence="1">non-specific serine/threonine protein kinase</fullName>
        <ecNumber evidence="1">2.7.11.1</ecNumber>
    </recommendedName>
</protein>
<evidence type="ECO:0000256" key="5">
    <source>
        <dbReference type="ARBA" id="ARBA00022777"/>
    </source>
</evidence>
<dbReference type="CDD" id="cd14136">
    <property type="entry name" value="STKc_SRPK"/>
    <property type="match status" value="1"/>
</dbReference>